<dbReference type="InterPro" id="IPR009100">
    <property type="entry name" value="AcylCoA_DH/oxidase_NM_dom_sf"/>
</dbReference>
<name>A0A2S0NB07_9HYPH</name>
<sequence>MTTSVPSPQDDMRRALGDSAARLLAAGGQVPGVYAAMVDAGWLAVGLAEEAGGLGLGLGDLAELARAVGEARCTVPVMAVAGVGLPLLAEAGGPFVDTLVAATLAGTAVPVLAHQGADAGYARGHGAATLEPGSDGWRLRGRLVAVEGAALADHLLVPARRADGTCTVAVVATAEGGVERRCYAALDGRLLMDVTLDAVVPEDRLLPLADADAAVDAALDRGALLAMAEAVGSMRVLMSDTLAYLKTRQQFGQPIGRFQALQHRAVDMTIALEEAEAVVDAACAAGPGAEFSRAVAVAKVVACRAARLIGREAVQMHGGIGITEDLRVSHHFRALVAAEGRYGDDDAYRARFAALDAGHPLPAQEHRP</sequence>
<comment type="similarity">
    <text evidence="2">Belongs to the acyl-CoA dehydrogenase family.</text>
</comment>
<dbReference type="Gene3D" id="2.40.110.10">
    <property type="entry name" value="Butyryl-CoA Dehydrogenase, subunit A, domain 2"/>
    <property type="match status" value="1"/>
</dbReference>
<accession>A0A2S0NB07</accession>
<dbReference type="InterPro" id="IPR046373">
    <property type="entry name" value="Acyl-CoA_Oxase/DH_mid-dom_sf"/>
</dbReference>
<dbReference type="PANTHER" id="PTHR43884:SF20">
    <property type="entry name" value="ACYL-COA DEHYDROGENASE FADE28"/>
    <property type="match status" value="1"/>
</dbReference>
<dbReference type="EMBL" id="CP027668">
    <property type="protein sequence ID" value="AVO45123.1"/>
    <property type="molecule type" value="Genomic_DNA"/>
</dbReference>
<keyword evidence="4" id="KW-0274">FAD</keyword>
<dbReference type="Pfam" id="PF00441">
    <property type="entry name" value="Acyl-CoA_dh_1"/>
    <property type="match status" value="1"/>
</dbReference>
<evidence type="ECO:0000313" key="7">
    <source>
        <dbReference type="EMBL" id="AVO45123.1"/>
    </source>
</evidence>
<reference evidence="7 8" key="1">
    <citation type="submission" date="2018-03" db="EMBL/GenBank/DDBJ databases">
        <title>Genome sequencing of Phreatobacter sp.</title>
        <authorList>
            <person name="Kim S.-J."/>
            <person name="Heo J."/>
            <person name="Kwon S.-W."/>
        </authorList>
    </citation>
    <scope>NUCLEOTIDE SEQUENCE [LARGE SCALE GENOMIC DNA]</scope>
    <source>
        <strain evidence="7 8">S-12</strain>
    </source>
</reference>
<comment type="cofactor">
    <cofactor evidence="1">
        <name>FAD</name>
        <dbReference type="ChEBI" id="CHEBI:57692"/>
    </cofactor>
</comment>
<dbReference type="GO" id="GO:0003995">
    <property type="term" value="F:acyl-CoA dehydrogenase activity"/>
    <property type="evidence" value="ECO:0007669"/>
    <property type="project" value="TreeGrafter"/>
</dbReference>
<dbReference type="GO" id="GO:0050660">
    <property type="term" value="F:flavin adenine dinucleotide binding"/>
    <property type="evidence" value="ECO:0007669"/>
    <property type="project" value="InterPro"/>
</dbReference>
<dbReference type="OrthoDB" id="9775090at2"/>
<feature type="domain" description="Acyl-CoA dehydrogenase/oxidase C-terminal" evidence="6">
    <location>
        <begin position="216"/>
        <end position="337"/>
    </location>
</feature>
<dbReference type="AlphaFoldDB" id="A0A2S0NB07"/>
<protein>
    <submittedName>
        <fullName evidence="7">Pimeloyl-CoA dehydrogenase small subunit</fullName>
    </submittedName>
</protein>
<keyword evidence="8" id="KW-1185">Reference proteome</keyword>
<dbReference type="InterPro" id="IPR037069">
    <property type="entry name" value="AcylCoA_DH/ox_N_sf"/>
</dbReference>
<dbReference type="InterPro" id="IPR009075">
    <property type="entry name" value="AcylCo_DH/oxidase_C"/>
</dbReference>
<evidence type="ECO:0000256" key="2">
    <source>
        <dbReference type="ARBA" id="ARBA00009347"/>
    </source>
</evidence>
<dbReference type="SUPFAM" id="SSF47203">
    <property type="entry name" value="Acyl-CoA dehydrogenase C-terminal domain-like"/>
    <property type="match status" value="1"/>
</dbReference>
<organism evidence="7 8">
    <name type="scientific">Phreatobacter cathodiphilus</name>
    <dbReference type="NCBI Taxonomy" id="1868589"/>
    <lineage>
        <taxon>Bacteria</taxon>
        <taxon>Pseudomonadati</taxon>
        <taxon>Pseudomonadota</taxon>
        <taxon>Alphaproteobacteria</taxon>
        <taxon>Hyphomicrobiales</taxon>
        <taxon>Phreatobacteraceae</taxon>
        <taxon>Phreatobacter</taxon>
    </lineage>
</organism>
<evidence type="ECO:0000259" key="6">
    <source>
        <dbReference type="Pfam" id="PF00441"/>
    </source>
</evidence>
<dbReference type="Gene3D" id="1.20.140.10">
    <property type="entry name" value="Butyryl-CoA Dehydrogenase, subunit A, domain 3"/>
    <property type="match status" value="1"/>
</dbReference>
<evidence type="ECO:0000256" key="4">
    <source>
        <dbReference type="ARBA" id="ARBA00022827"/>
    </source>
</evidence>
<evidence type="ECO:0000256" key="5">
    <source>
        <dbReference type="ARBA" id="ARBA00023002"/>
    </source>
</evidence>
<dbReference type="PANTHER" id="PTHR43884">
    <property type="entry name" value="ACYL-COA DEHYDROGENASE"/>
    <property type="match status" value="1"/>
</dbReference>
<proteinExistence type="inferred from homology"/>
<dbReference type="KEGG" id="phr:C6569_08650"/>
<dbReference type="InterPro" id="IPR036250">
    <property type="entry name" value="AcylCo_DH-like_C"/>
</dbReference>
<gene>
    <name evidence="7" type="ORF">C6569_08650</name>
</gene>
<evidence type="ECO:0000256" key="1">
    <source>
        <dbReference type="ARBA" id="ARBA00001974"/>
    </source>
</evidence>
<dbReference type="SUPFAM" id="SSF56645">
    <property type="entry name" value="Acyl-CoA dehydrogenase NM domain-like"/>
    <property type="match status" value="1"/>
</dbReference>
<dbReference type="Gene3D" id="1.10.540.10">
    <property type="entry name" value="Acyl-CoA dehydrogenase/oxidase, N-terminal domain"/>
    <property type="match status" value="1"/>
</dbReference>
<keyword evidence="5" id="KW-0560">Oxidoreductase</keyword>
<evidence type="ECO:0000256" key="3">
    <source>
        <dbReference type="ARBA" id="ARBA00022630"/>
    </source>
</evidence>
<evidence type="ECO:0000313" key="8">
    <source>
        <dbReference type="Proteomes" id="UP000237889"/>
    </source>
</evidence>
<keyword evidence="3" id="KW-0285">Flavoprotein</keyword>
<dbReference type="Proteomes" id="UP000237889">
    <property type="component" value="Chromosome"/>
</dbReference>
<dbReference type="RefSeq" id="WP_106748464.1">
    <property type="nucleotide sequence ID" value="NZ_CP027668.1"/>
</dbReference>